<dbReference type="RefSeq" id="WP_011781507.1">
    <property type="nucleotide sequence ID" value="NC_008726.1"/>
</dbReference>
<dbReference type="HOGENOM" id="CLU_1203780_0_0_11"/>
<proteinExistence type="predicted"/>
<dbReference type="EMBL" id="CP000511">
    <property type="protein sequence ID" value="ABM15129.1"/>
    <property type="molecule type" value="Genomic_DNA"/>
</dbReference>
<accession>A1TD79</accession>
<sequence>MATPQIPEVPLPAGAVPAADLAKSWEDGAFEYRCIEGEQKTIQLSGYPDAEVFVFPGAVQMADGSIQPRGEQPHLQSGPTVSVQVRWDEYMTAAEARQLARYIEDAADIVDRWAGPDGHSCSFDWCRCRWRSESGHWWIEYVAATLRLGDPYHLQQGQTPLKVGVGVSYDEEEQPAVVIHIDGGPADEDVDAHLKLTEAVALRDLLNRSIENAAEALQHMTRQMMKAAGR</sequence>
<dbReference type="KEGG" id="mva:Mvan_4352"/>
<keyword evidence="2" id="KW-1185">Reference proteome</keyword>
<evidence type="ECO:0000313" key="1">
    <source>
        <dbReference type="EMBL" id="ABM15129.1"/>
    </source>
</evidence>
<evidence type="ECO:0000313" key="2">
    <source>
        <dbReference type="Proteomes" id="UP000009159"/>
    </source>
</evidence>
<protein>
    <submittedName>
        <fullName evidence="1">Uncharacterized protein</fullName>
    </submittedName>
</protein>
<name>A1TD79_MYCVP</name>
<gene>
    <name evidence="1" type="ordered locus">Mvan_4352</name>
</gene>
<dbReference type="AlphaFoldDB" id="A1TD79"/>
<reference evidence="1" key="1">
    <citation type="submission" date="2006-12" db="EMBL/GenBank/DDBJ databases">
        <title>Complete sequence of Mycobacterium vanbaalenii PYR-1.</title>
        <authorList>
            <consortium name="US DOE Joint Genome Institute"/>
            <person name="Copeland A."/>
            <person name="Lucas S."/>
            <person name="Lapidus A."/>
            <person name="Barry K."/>
            <person name="Detter J.C."/>
            <person name="Glavina del Rio T."/>
            <person name="Hammon N."/>
            <person name="Israni S."/>
            <person name="Dalin E."/>
            <person name="Tice H."/>
            <person name="Pitluck S."/>
            <person name="Singan V."/>
            <person name="Schmutz J."/>
            <person name="Larimer F."/>
            <person name="Land M."/>
            <person name="Hauser L."/>
            <person name="Kyrpides N."/>
            <person name="Anderson I.J."/>
            <person name="Miller C."/>
            <person name="Richardson P."/>
        </authorList>
    </citation>
    <scope>NUCLEOTIDE SEQUENCE [LARGE SCALE GENOMIC DNA]</scope>
    <source>
        <strain evidence="1">PYR-1</strain>
    </source>
</reference>
<dbReference type="Proteomes" id="UP000009159">
    <property type="component" value="Chromosome"/>
</dbReference>
<organism evidence="1 2">
    <name type="scientific">Mycolicibacterium vanbaalenii (strain DSM 7251 / JCM 13017 / BCRC 16820 / KCTC 9966 / NRRL B-24157 / PYR-1)</name>
    <name type="common">Mycobacterium vanbaalenii</name>
    <dbReference type="NCBI Taxonomy" id="350058"/>
    <lineage>
        <taxon>Bacteria</taxon>
        <taxon>Bacillati</taxon>
        <taxon>Actinomycetota</taxon>
        <taxon>Actinomycetes</taxon>
        <taxon>Mycobacteriales</taxon>
        <taxon>Mycobacteriaceae</taxon>
        <taxon>Mycolicibacterium</taxon>
    </lineage>
</organism>